<evidence type="ECO:0008006" key="3">
    <source>
        <dbReference type="Google" id="ProtNLM"/>
    </source>
</evidence>
<keyword evidence="2" id="KW-1185">Reference proteome</keyword>
<gene>
    <name evidence="1" type="ordered locus">CA2559_00600</name>
</gene>
<organism evidence="1 2">
    <name type="scientific">Croceibacter atlanticus (strain ATCC BAA-628 / JCM 21780 / CIP 108009 / IAM 15332 / KCTC 12090 / HTCC2559)</name>
    <dbReference type="NCBI Taxonomy" id="216432"/>
    <lineage>
        <taxon>Bacteria</taxon>
        <taxon>Pseudomonadati</taxon>
        <taxon>Bacteroidota</taxon>
        <taxon>Flavobacteriia</taxon>
        <taxon>Flavobacteriales</taxon>
        <taxon>Flavobacteriaceae</taxon>
        <taxon>Croceibacter</taxon>
    </lineage>
</organism>
<name>A3U4P2_CROAH</name>
<evidence type="ECO:0000313" key="1">
    <source>
        <dbReference type="EMBL" id="EAP87209.1"/>
    </source>
</evidence>
<accession>A3U4P2</accession>
<dbReference type="STRING" id="216432.CA2559_00600"/>
<dbReference type="KEGG" id="cat:CA2559_00600"/>
<dbReference type="AlphaFoldDB" id="A3U4P2"/>
<dbReference type="OrthoDB" id="1027344at2"/>
<sequence length="107" mass="13221">MIVIVNRFLLREGFNGITLWPFIILRSNSLKNDPILLNHERIHLRQQLELLIVFFYVWYAVEFLLKWYKYGNRLIAYKNISFEREAFTNEANLSYLKNRGLWRFWKY</sequence>
<reference evidence="1 2" key="1">
    <citation type="journal article" date="2010" name="J. Bacteriol.">
        <title>The complete genome sequence of Croceibacter atlanticus HTCC2559T.</title>
        <authorList>
            <person name="Oh H.M."/>
            <person name="Kang I."/>
            <person name="Ferriera S."/>
            <person name="Giovannoni S.J."/>
            <person name="Cho J.C."/>
        </authorList>
    </citation>
    <scope>NUCLEOTIDE SEQUENCE [LARGE SCALE GENOMIC DNA]</scope>
    <source>
        <strain evidence="2">ATCC BAA-628 / HTCC2559 / KCTC 12090</strain>
    </source>
</reference>
<dbReference type="EMBL" id="CP002046">
    <property type="protein sequence ID" value="EAP87209.1"/>
    <property type="molecule type" value="Genomic_DNA"/>
</dbReference>
<dbReference type="HOGENOM" id="CLU_137778_1_0_10"/>
<protein>
    <recommendedName>
        <fullName evidence="3">DUF4157 domain-containing protein</fullName>
    </recommendedName>
</protein>
<evidence type="ECO:0000313" key="2">
    <source>
        <dbReference type="Proteomes" id="UP000002297"/>
    </source>
</evidence>
<dbReference type="Proteomes" id="UP000002297">
    <property type="component" value="Chromosome"/>
</dbReference>
<proteinExistence type="predicted"/>
<dbReference type="eggNOG" id="ENOG5032RMQ">
    <property type="taxonomic scope" value="Bacteria"/>
</dbReference>
<dbReference type="GeneID" id="89451922"/>
<dbReference type="RefSeq" id="WP_013185890.1">
    <property type="nucleotide sequence ID" value="NC_014230.1"/>
</dbReference>